<evidence type="ECO:0000313" key="6">
    <source>
        <dbReference type="Proteomes" id="UP000006073"/>
    </source>
</evidence>
<dbReference type="InterPro" id="IPR052369">
    <property type="entry name" value="UG_Glycosaminoglycan_Hydrolase"/>
</dbReference>
<feature type="binding site" evidence="4">
    <location>
        <position position="248"/>
    </location>
    <ligand>
        <name>substrate</name>
    </ligand>
</feature>
<gene>
    <name evidence="5" type="ORF">A33Q_1626</name>
</gene>
<dbReference type="eggNOG" id="COG1331">
    <property type="taxonomic scope" value="Bacteria"/>
</dbReference>
<evidence type="ECO:0000256" key="3">
    <source>
        <dbReference type="PIRSR" id="PIRSR610905-1"/>
    </source>
</evidence>
<reference evidence="5 6" key="1">
    <citation type="journal article" date="2013" name="Genome Announc.">
        <title>Draft Genome Sequence of Indibacter alkaliphilus Strain LW1T, Isolated from Lonar Lake, a Haloalkaline Lake in the Buldana District of Maharashtra, India.</title>
        <authorList>
            <person name="Singh A."/>
            <person name="Kumar Jangir P."/>
            <person name="Sharma R."/>
            <person name="Singh A."/>
            <person name="Kumar Pinnaka A."/>
            <person name="Shivaji S."/>
        </authorList>
    </citation>
    <scope>NUCLEOTIDE SEQUENCE [LARGE SCALE GENOMIC DNA]</scope>
    <source>
        <strain evidence="6">CCUG 57479 / KCTC 22604 / LW1</strain>
    </source>
</reference>
<dbReference type="InterPro" id="IPR008928">
    <property type="entry name" value="6-hairpin_glycosidase_sf"/>
</dbReference>
<organism evidence="5 6">
    <name type="scientific">Indibacter alkaliphilus (strain CCUG 57479 / KCTC 22604 / LW1)</name>
    <dbReference type="NCBI Taxonomy" id="1189612"/>
    <lineage>
        <taxon>Bacteria</taxon>
        <taxon>Pseudomonadati</taxon>
        <taxon>Bacteroidota</taxon>
        <taxon>Cytophagia</taxon>
        <taxon>Cytophagales</taxon>
        <taxon>Cyclobacteriaceae</taxon>
    </lineage>
</organism>
<dbReference type="InterPro" id="IPR010905">
    <property type="entry name" value="Glyco_hydro_88"/>
</dbReference>
<evidence type="ECO:0000256" key="1">
    <source>
        <dbReference type="ARBA" id="ARBA00022801"/>
    </source>
</evidence>
<evidence type="ECO:0000256" key="4">
    <source>
        <dbReference type="PIRSR" id="PIRSR610905-2"/>
    </source>
</evidence>
<dbReference type="Gene3D" id="1.50.10.10">
    <property type="match status" value="1"/>
</dbReference>
<evidence type="ECO:0000313" key="5">
    <source>
        <dbReference type="EMBL" id="EOZ97817.1"/>
    </source>
</evidence>
<dbReference type="GO" id="GO:0000272">
    <property type="term" value="P:polysaccharide catabolic process"/>
    <property type="evidence" value="ECO:0007669"/>
    <property type="project" value="TreeGrafter"/>
</dbReference>
<feature type="binding site" evidence="4">
    <location>
        <position position="176"/>
    </location>
    <ligand>
        <name>substrate</name>
    </ligand>
</feature>
<evidence type="ECO:0000256" key="2">
    <source>
        <dbReference type="ARBA" id="ARBA00038358"/>
    </source>
</evidence>
<dbReference type="PANTHER" id="PTHR36845">
    <property type="entry name" value="HYDROLASE, PUTATIVE (AFU_ORTHOLOGUE AFUA_7G05090)-RELATED"/>
    <property type="match status" value="1"/>
</dbReference>
<dbReference type="GO" id="GO:0052757">
    <property type="term" value="F:chondroitin hydrolase activity"/>
    <property type="evidence" value="ECO:0007669"/>
    <property type="project" value="TreeGrafter"/>
</dbReference>
<feature type="binding site" evidence="4">
    <location>
        <position position="236"/>
    </location>
    <ligand>
        <name>substrate</name>
    </ligand>
</feature>
<dbReference type="OrthoDB" id="428577at2"/>
<comment type="caution">
    <text evidence="5">The sequence shown here is derived from an EMBL/GenBank/DDBJ whole genome shotgun (WGS) entry which is preliminary data.</text>
</comment>
<dbReference type="SUPFAM" id="SSF48208">
    <property type="entry name" value="Six-hairpin glycosidases"/>
    <property type="match status" value="1"/>
</dbReference>
<dbReference type="InterPro" id="IPR012341">
    <property type="entry name" value="6hp_glycosidase-like_sf"/>
</dbReference>
<dbReference type="Pfam" id="PF07470">
    <property type="entry name" value="Glyco_hydro_88"/>
    <property type="match status" value="1"/>
</dbReference>
<protein>
    <submittedName>
        <fullName evidence="5">Glucuronyl hydrolase</fullName>
    </submittedName>
</protein>
<dbReference type="PANTHER" id="PTHR36845:SF1">
    <property type="entry name" value="HYDROLASE, PUTATIVE (AFU_ORTHOLOGUE AFUA_7G05090)-RELATED"/>
    <property type="match status" value="1"/>
</dbReference>
<dbReference type="Proteomes" id="UP000006073">
    <property type="component" value="Unassembled WGS sequence"/>
</dbReference>
<feature type="active site" description="Proton donor" evidence="3">
    <location>
        <position position="176"/>
    </location>
</feature>
<comment type="similarity">
    <text evidence="2">Belongs to the glycosyl hydrolase 88 family.</text>
</comment>
<feature type="binding site" evidence="4">
    <location>
        <position position="118"/>
    </location>
    <ligand>
        <name>substrate</name>
    </ligand>
</feature>
<accession>S2DFC4</accession>
<name>S2DFC4_INDAL</name>
<feature type="binding site" evidence="4">
    <location>
        <position position="252"/>
    </location>
    <ligand>
        <name>substrate</name>
    </ligand>
</feature>
<dbReference type="AlphaFoldDB" id="S2DFC4"/>
<dbReference type="RefSeq" id="WP_009036273.1">
    <property type="nucleotide sequence ID" value="NZ_ALWO02000027.1"/>
</dbReference>
<keyword evidence="1 5" id="KW-0378">Hydrolase</keyword>
<proteinExistence type="inferred from homology"/>
<sequence length="398" mass="46488">MKSKYLNYSLLIIVISLLSFTNINQEDDWKRLIEREAKLAAEQYKILYAKTPKDRMPKTYYSDKNEWETSSTSWWTSGFFPGTLFYLYELTGEQELLDLGMDKLEILEKEKHNKGTHDLGFMLYCSFGHAERLRPNERFKQIMLTGAESLSSRFNESAGVIRSWDHGNWKFPVIIDNMMNLEFLFWASEYSGNSKFRDLSITHADNTIKNHFRDDFSSYHVIDYDPRTGEVIGKETAQGLHDNSSWARGQSWALYGYTVMYRLTKDEKYLEQAIGIADFIFNHPNLPEDLIPYWDFDITEEEQMHRDVSAAAINASALLELAKYSSEKRSADFVKKAELILKNLVSDQYRAKGDEEGGFLLKYSVGHFKANSEVDVPLTYADYYFVEALVRYRDWYLN</sequence>
<keyword evidence="6" id="KW-1185">Reference proteome</keyword>
<dbReference type="STRING" id="1189612.A33Q_1626"/>
<feature type="active site" description="Nucleophile" evidence="3">
    <location>
        <position position="118"/>
    </location>
</feature>
<dbReference type="EMBL" id="ALWO02000027">
    <property type="protein sequence ID" value="EOZ97817.1"/>
    <property type="molecule type" value="Genomic_DNA"/>
</dbReference>